<comment type="subcellular location">
    <subcellularLocation>
        <location evidence="1">Cytoplasm</location>
    </subcellularLocation>
</comment>
<evidence type="ECO:0000256" key="2">
    <source>
        <dbReference type="ARBA" id="ARBA00010613"/>
    </source>
</evidence>
<organism evidence="6 7">
    <name type="scientific">Maudiozyma exigua</name>
    <name type="common">Yeast</name>
    <name type="synonym">Kazachstania exigua</name>
    <dbReference type="NCBI Taxonomy" id="34358"/>
    <lineage>
        <taxon>Eukaryota</taxon>
        <taxon>Fungi</taxon>
        <taxon>Dikarya</taxon>
        <taxon>Ascomycota</taxon>
        <taxon>Saccharomycotina</taxon>
        <taxon>Saccharomycetes</taxon>
        <taxon>Saccharomycetales</taxon>
        <taxon>Saccharomycetaceae</taxon>
        <taxon>Maudiozyma</taxon>
    </lineage>
</organism>
<dbReference type="AlphaFoldDB" id="A0A9P7B3N3"/>
<dbReference type="Proteomes" id="UP000750334">
    <property type="component" value="Unassembled WGS sequence"/>
</dbReference>
<reference evidence="6 7" key="1">
    <citation type="submission" date="2020-11" db="EMBL/GenBank/DDBJ databases">
        <title>Kefir isolates.</title>
        <authorList>
            <person name="Marcisauskas S."/>
            <person name="Kim Y."/>
            <person name="Blasche S."/>
        </authorList>
    </citation>
    <scope>NUCLEOTIDE SEQUENCE [LARGE SCALE GENOMIC DNA]</scope>
    <source>
        <strain evidence="6 7">OG2</strain>
    </source>
</reference>
<evidence type="ECO:0000256" key="1">
    <source>
        <dbReference type="ARBA" id="ARBA00004496"/>
    </source>
</evidence>
<accession>A0A9P7B3N3</accession>
<evidence type="ECO:0000259" key="5">
    <source>
        <dbReference type="PROSITE" id="PS50263"/>
    </source>
</evidence>
<evidence type="ECO:0000256" key="3">
    <source>
        <dbReference type="ARBA" id="ARBA00022490"/>
    </source>
</evidence>
<comment type="similarity">
    <text evidence="2">Belongs to the carbon-nitrogen hydrolase superfamily. NIT1/NIT2 family.</text>
</comment>
<dbReference type="CDD" id="cd07572">
    <property type="entry name" value="nit"/>
    <property type="match status" value="1"/>
</dbReference>
<name>A0A9P7B3N3_MAUEX</name>
<evidence type="ECO:0000256" key="4">
    <source>
        <dbReference type="ARBA" id="ARBA00022801"/>
    </source>
</evidence>
<sequence>MSSGLRIAIGQLCSSSNLQNNLKSVTQLISQAIDKDVKLIFFPEATDFLSRNADHSRYLSNQTLQFVRDLQQNIRSLVQQKSKNIDVSIGVHLPASNEIQDQRTKNVLLYINHEGRIKNTYQKLHLFDVDIKNGPILRESQSVQPGMELPRVIDTPVGRLGPAICYDIRFPELSAYLRSQGAQMICYPSAFTMKTGAAHWETLGKARAIDTQCYVIMPGQQGIHNVNDDDWRDPNPKPNNPPIERVSWGHSMIINPWGDIISEATSSMEPQLVIADLDYDLLNTVRENMPLLKHMRNDIFHK</sequence>
<dbReference type="InterPro" id="IPR036526">
    <property type="entry name" value="C-N_Hydrolase_sf"/>
</dbReference>
<dbReference type="PROSITE" id="PS01227">
    <property type="entry name" value="UPF0012"/>
    <property type="match status" value="1"/>
</dbReference>
<dbReference type="GO" id="GO:0005737">
    <property type="term" value="C:cytoplasm"/>
    <property type="evidence" value="ECO:0007669"/>
    <property type="project" value="UniProtKB-SubCell"/>
</dbReference>
<dbReference type="FunFam" id="3.60.110.10:FF:000024">
    <property type="entry name" value="Deaminated glutathione amidase"/>
    <property type="match status" value="1"/>
</dbReference>
<dbReference type="OrthoDB" id="10250282at2759"/>
<dbReference type="EMBL" id="PUHR01000250">
    <property type="protein sequence ID" value="KAG0656775.1"/>
    <property type="molecule type" value="Genomic_DNA"/>
</dbReference>
<dbReference type="GO" id="GO:0016811">
    <property type="term" value="F:hydrolase activity, acting on carbon-nitrogen (but not peptide) bonds, in linear amides"/>
    <property type="evidence" value="ECO:0007669"/>
    <property type="project" value="InterPro"/>
</dbReference>
<dbReference type="InterPro" id="IPR003010">
    <property type="entry name" value="C-N_Hydrolase"/>
</dbReference>
<dbReference type="PROSITE" id="PS50263">
    <property type="entry name" value="CN_HYDROLASE"/>
    <property type="match status" value="1"/>
</dbReference>
<dbReference type="PANTHER" id="PTHR23088:SF27">
    <property type="entry name" value="DEAMINATED GLUTATHIONE AMIDASE"/>
    <property type="match status" value="1"/>
</dbReference>
<protein>
    <submittedName>
        <fullName evidence="6">Carbon-nitrogen hydrolase</fullName>
    </submittedName>
</protein>
<dbReference type="Pfam" id="PF00795">
    <property type="entry name" value="CN_hydrolase"/>
    <property type="match status" value="1"/>
</dbReference>
<dbReference type="PANTHER" id="PTHR23088">
    <property type="entry name" value="NITRILASE-RELATED"/>
    <property type="match status" value="1"/>
</dbReference>
<gene>
    <name evidence="6" type="primary">NIT2</name>
    <name evidence="6" type="ORF">C6P45_002611</name>
</gene>
<keyword evidence="4 6" id="KW-0378">Hydrolase</keyword>
<comment type="caution">
    <text evidence="6">The sequence shown here is derived from an EMBL/GenBank/DDBJ whole genome shotgun (WGS) entry which is preliminary data.</text>
</comment>
<feature type="domain" description="CN hydrolase" evidence="5">
    <location>
        <begin position="5"/>
        <end position="279"/>
    </location>
</feature>
<proteinExistence type="inferred from homology"/>
<keyword evidence="3" id="KW-0963">Cytoplasm</keyword>
<evidence type="ECO:0000313" key="6">
    <source>
        <dbReference type="EMBL" id="KAG0656775.1"/>
    </source>
</evidence>
<evidence type="ECO:0000313" key="7">
    <source>
        <dbReference type="Proteomes" id="UP000750334"/>
    </source>
</evidence>
<keyword evidence="7" id="KW-1185">Reference proteome</keyword>
<dbReference type="InterPro" id="IPR001110">
    <property type="entry name" value="UPF0012_CS"/>
</dbReference>
<dbReference type="InterPro" id="IPR045254">
    <property type="entry name" value="Nit1/2_C-N_Hydrolase"/>
</dbReference>
<dbReference type="Gene3D" id="3.60.110.10">
    <property type="entry name" value="Carbon-nitrogen hydrolase"/>
    <property type="match status" value="1"/>
</dbReference>
<dbReference type="SUPFAM" id="SSF56317">
    <property type="entry name" value="Carbon-nitrogen hydrolase"/>
    <property type="match status" value="1"/>
</dbReference>